<protein>
    <submittedName>
        <fullName evidence="1">Uncharacterized protein</fullName>
    </submittedName>
</protein>
<keyword evidence="2" id="KW-1185">Reference proteome</keyword>
<proteinExistence type="predicted"/>
<name>A0ABR0L1T6_9PEZI</name>
<accession>A0ABR0L1T6</accession>
<sequence>MAATTLPAKRKRAQVSYLDDGDEEFDEMLGVDIDTVHAAADDDSDVDMSFGSHK</sequence>
<reference evidence="1 2" key="1">
    <citation type="submission" date="2023-08" db="EMBL/GenBank/DDBJ databases">
        <title>Black Yeasts Isolated from many extreme environments.</title>
        <authorList>
            <person name="Coleine C."/>
            <person name="Stajich J.E."/>
            <person name="Selbmann L."/>
        </authorList>
    </citation>
    <scope>NUCLEOTIDE SEQUENCE [LARGE SCALE GENOMIC DNA]</scope>
    <source>
        <strain evidence="1 2">CCFEE 5386</strain>
    </source>
</reference>
<gene>
    <name evidence="1" type="ORF">LTR32_006185</name>
</gene>
<evidence type="ECO:0000313" key="2">
    <source>
        <dbReference type="Proteomes" id="UP001308179"/>
    </source>
</evidence>
<dbReference type="EMBL" id="JAVRRR010000628">
    <property type="protein sequence ID" value="KAK5141209.1"/>
    <property type="molecule type" value="Genomic_DNA"/>
</dbReference>
<feature type="non-terminal residue" evidence="1">
    <location>
        <position position="54"/>
    </location>
</feature>
<comment type="caution">
    <text evidence="1">The sequence shown here is derived from an EMBL/GenBank/DDBJ whole genome shotgun (WGS) entry which is preliminary data.</text>
</comment>
<organism evidence="1 2">
    <name type="scientific">Rachicladosporium monterosium</name>
    <dbReference type="NCBI Taxonomy" id="1507873"/>
    <lineage>
        <taxon>Eukaryota</taxon>
        <taxon>Fungi</taxon>
        <taxon>Dikarya</taxon>
        <taxon>Ascomycota</taxon>
        <taxon>Pezizomycotina</taxon>
        <taxon>Dothideomycetes</taxon>
        <taxon>Dothideomycetidae</taxon>
        <taxon>Cladosporiales</taxon>
        <taxon>Cladosporiaceae</taxon>
        <taxon>Rachicladosporium</taxon>
    </lineage>
</organism>
<dbReference type="Proteomes" id="UP001308179">
    <property type="component" value="Unassembled WGS sequence"/>
</dbReference>
<evidence type="ECO:0000313" key="1">
    <source>
        <dbReference type="EMBL" id="KAK5141209.1"/>
    </source>
</evidence>